<feature type="compositionally biased region" description="Basic and acidic residues" evidence="2">
    <location>
        <begin position="173"/>
        <end position="183"/>
    </location>
</feature>
<keyword evidence="5" id="KW-1185">Reference proteome</keyword>
<dbReference type="InterPro" id="IPR005516">
    <property type="entry name" value="Remorin_C"/>
</dbReference>
<dbReference type="Pfam" id="PF03763">
    <property type="entry name" value="Remorin_C"/>
    <property type="match status" value="1"/>
</dbReference>
<feature type="compositionally biased region" description="Basic and acidic residues" evidence="2">
    <location>
        <begin position="129"/>
        <end position="140"/>
    </location>
</feature>
<feature type="compositionally biased region" description="Polar residues" evidence="2">
    <location>
        <begin position="25"/>
        <end position="38"/>
    </location>
</feature>
<comment type="caution">
    <text evidence="4">The sequence shown here is derived from an EMBL/GenBank/DDBJ whole genome shotgun (WGS) entry which is preliminary data.</text>
</comment>
<reference evidence="4 5" key="1">
    <citation type="submission" date="2024-01" db="EMBL/GenBank/DDBJ databases">
        <title>Genome assemblies of Stephania.</title>
        <authorList>
            <person name="Yang L."/>
        </authorList>
    </citation>
    <scope>NUCLEOTIDE SEQUENCE [LARGE SCALE GENOMIC DNA]</scope>
    <source>
        <strain evidence="4">YNDBR</strain>
        <tissue evidence="4">Leaf</tissue>
    </source>
</reference>
<dbReference type="AlphaFoldDB" id="A0AAP0NS24"/>
<dbReference type="PANTHER" id="PTHR31471:SF51">
    <property type="entry name" value="REMORIN FAMILY PROTEIN"/>
    <property type="match status" value="1"/>
</dbReference>
<feature type="region of interest" description="Disordered" evidence="2">
    <location>
        <begin position="88"/>
        <end position="193"/>
    </location>
</feature>
<evidence type="ECO:0000313" key="4">
    <source>
        <dbReference type="EMBL" id="KAK9114356.1"/>
    </source>
</evidence>
<feature type="region of interest" description="Disordered" evidence="2">
    <location>
        <begin position="19"/>
        <end position="49"/>
    </location>
</feature>
<evidence type="ECO:0000313" key="5">
    <source>
        <dbReference type="Proteomes" id="UP001420932"/>
    </source>
</evidence>
<comment type="similarity">
    <text evidence="1">Belongs to the remorin family.</text>
</comment>
<feature type="region of interest" description="Disordered" evidence="2">
    <location>
        <begin position="239"/>
        <end position="261"/>
    </location>
</feature>
<gene>
    <name evidence="4" type="ORF">Syun_021153</name>
</gene>
<proteinExistence type="inferred from homology"/>
<feature type="domain" description="Remorin C-terminal" evidence="3">
    <location>
        <begin position="252"/>
        <end position="325"/>
    </location>
</feature>
<sequence length="329" mass="37928">MENLAKQMRVRFSGLELDSREAADNNISQRRLPSPKTQSFKKGRGQQNWFKRQFSGNMDEGNYYNDSIEFAAVIAAAAFAVNSLEDAELQGRKQSTDRPEASLIRTKSRKDQEQGEASARNLEMTEEDAAIKHRPPEKVVRTPTISKPSSTDNYSTTISPKLEPAGAPASYKYPRDDSSEKARNSRSYGETDAIADSWEKSEMERIKKKYERVNSTIISWESEKKAKAERQLDRVKRDAEKKKERALQHYHSNQNEKAEQRLERVERDIEKKRERAFQHYRSEISRIEQIVAGARAEADEKRRNEGFKIKETANKIRVTGKVPVKCFCF</sequence>
<feature type="compositionally biased region" description="Basic and acidic residues" evidence="2">
    <location>
        <begin position="89"/>
        <end position="100"/>
    </location>
</feature>
<accession>A0AAP0NS24</accession>
<feature type="compositionally biased region" description="Polar residues" evidence="2">
    <location>
        <begin position="143"/>
        <end position="159"/>
    </location>
</feature>
<name>A0AAP0NS24_9MAGN</name>
<evidence type="ECO:0000259" key="3">
    <source>
        <dbReference type="Pfam" id="PF03763"/>
    </source>
</evidence>
<organism evidence="4 5">
    <name type="scientific">Stephania yunnanensis</name>
    <dbReference type="NCBI Taxonomy" id="152371"/>
    <lineage>
        <taxon>Eukaryota</taxon>
        <taxon>Viridiplantae</taxon>
        <taxon>Streptophyta</taxon>
        <taxon>Embryophyta</taxon>
        <taxon>Tracheophyta</taxon>
        <taxon>Spermatophyta</taxon>
        <taxon>Magnoliopsida</taxon>
        <taxon>Ranunculales</taxon>
        <taxon>Menispermaceae</taxon>
        <taxon>Menispermoideae</taxon>
        <taxon>Cissampelideae</taxon>
        <taxon>Stephania</taxon>
    </lineage>
</organism>
<dbReference type="Proteomes" id="UP001420932">
    <property type="component" value="Unassembled WGS sequence"/>
</dbReference>
<protein>
    <recommendedName>
        <fullName evidence="3">Remorin C-terminal domain-containing protein</fullName>
    </recommendedName>
</protein>
<evidence type="ECO:0000256" key="2">
    <source>
        <dbReference type="SAM" id="MobiDB-lite"/>
    </source>
</evidence>
<evidence type="ECO:0000256" key="1">
    <source>
        <dbReference type="ARBA" id="ARBA00005711"/>
    </source>
</evidence>
<dbReference type="PANTHER" id="PTHR31471">
    <property type="entry name" value="OS02G0116800 PROTEIN"/>
    <property type="match status" value="1"/>
</dbReference>
<dbReference type="EMBL" id="JBBNAF010000009">
    <property type="protein sequence ID" value="KAK9114356.1"/>
    <property type="molecule type" value="Genomic_DNA"/>
</dbReference>